<evidence type="ECO:0000256" key="5">
    <source>
        <dbReference type="ARBA" id="ARBA00023136"/>
    </source>
</evidence>
<keyword evidence="2" id="KW-1003">Cell membrane</keyword>
<dbReference type="RefSeq" id="WP_084247561.1">
    <property type="nucleotide sequence ID" value="NZ_CP136137.1"/>
</dbReference>
<dbReference type="InterPro" id="IPR001123">
    <property type="entry name" value="LeuE-type"/>
</dbReference>
<evidence type="ECO:0000256" key="3">
    <source>
        <dbReference type="ARBA" id="ARBA00022692"/>
    </source>
</evidence>
<dbReference type="PANTHER" id="PTHR30086">
    <property type="entry name" value="ARGININE EXPORTER PROTEIN ARGO"/>
    <property type="match status" value="1"/>
</dbReference>
<dbReference type="Pfam" id="PF01810">
    <property type="entry name" value="LysE"/>
    <property type="match status" value="1"/>
</dbReference>
<name>A0ABZ2TZH9_9ACTN</name>
<evidence type="ECO:0000313" key="6">
    <source>
        <dbReference type="EMBL" id="WYY06742.1"/>
    </source>
</evidence>
<protein>
    <submittedName>
        <fullName evidence="6">LysE family transporter</fullName>
    </submittedName>
</protein>
<keyword evidence="7" id="KW-1185">Reference proteome</keyword>
<dbReference type="PANTHER" id="PTHR30086:SF20">
    <property type="entry name" value="ARGININE EXPORTER PROTEIN ARGO-RELATED"/>
    <property type="match status" value="1"/>
</dbReference>
<keyword evidence="5" id="KW-0472">Membrane</keyword>
<reference evidence="6 7" key="1">
    <citation type="journal article" date="2023" name="Virus Evol.">
        <title>Computational host range prediction-The good, the bad, and the ugly.</title>
        <authorList>
            <person name="Howell A.A."/>
            <person name="Versoza C.J."/>
            <person name="Pfeifer S.P."/>
        </authorList>
    </citation>
    <scope>NUCLEOTIDE SEQUENCE [LARGE SCALE GENOMIC DNA]</scope>
    <source>
        <strain evidence="6 7">1610/1b</strain>
    </source>
</reference>
<evidence type="ECO:0000256" key="2">
    <source>
        <dbReference type="ARBA" id="ARBA00022475"/>
    </source>
</evidence>
<evidence type="ECO:0000313" key="7">
    <source>
        <dbReference type="Proteomes" id="UP001479933"/>
    </source>
</evidence>
<sequence length="94" mass="10404">MPSSWRRCSRFCSNSYDRLIVTNSPTTFAVIRYVGAAYLVYLGVQQIRAKPHADAAVAAVPTAAWPMFTRGVWVNLLKPKAIVFLGVGLMVVFL</sequence>
<comment type="subcellular location">
    <subcellularLocation>
        <location evidence="1">Cell membrane</location>
        <topology evidence="1">Multi-pass membrane protein</topology>
    </subcellularLocation>
</comment>
<proteinExistence type="predicted"/>
<dbReference type="EMBL" id="CP136137">
    <property type="protein sequence ID" value="WYY06742.1"/>
    <property type="molecule type" value="Genomic_DNA"/>
</dbReference>
<keyword evidence="4" id="KW-1133">Transmembrane helix</keyword>
<dbReference type="Proteomes" id="UP001479933">
    <property type="component" value="Chromosome"/>
</dbReference>
<organism evidence="6 7">
    <name type="scientific">Gordonia hydrophobica</name>
    <dbReference type="NCBI Taxonomy" id="40516"/>
    <lineage>
        <taxon>Bacteria</taxon>
        <taxon>Bacillati</taxon>
        <taxon>Actinomycetota</taxon>
        <taxon>Actinomycetes</taxon>
        <taxon>Mycobacteriales</taxon>
        <taxon>Gordoniaceae</taxon>
        <taxon>Gordonia</taxon>
    </lineage>
</organism>
<evidence type="ECO:0000256" key="4">
    <source>
        <dbReference type="ARBA" id="ARBA00022989"/>
    </source>
</evidence>
<keyword evidence="3" id="KW-0812">Transmembrane</keyword>
<evidence type="ECO:0000256" key="1">
    <source>
        <dbReference type="ARBA" id="ARBA00004651"/>
    </source>
</evidence>
<gene>
    <name evidence="6" type="ORF">RVF87_17035</name>
</gene>
<accession>A0ABZ2TZH9</accession>